<evidence type="ECO:0000313" key="2">
    <source>
        <dbReference type="EMBL" id="ANU19165.1"/>
    </source>
</evidence>
<dbReference type="InterPro" id="IPR003848">
    <property type="entry name" value="DUF218"/>
</dbReference>
<evidence type="ECO:0000313" key="3">
    <source>
        <dbReference type="Proteomes" id="UP000092650"/>
    </source>
</evidence>
<dbReference type="RefSeq" id="WP_068868924.1">
    <property type="nucleotide sequence ID" value="NZ_CP016539.2"/>
</dbReference>
<dbReference type="GO" id="GO:0005886">
    <property type="term" value="C:plasma membrane"/>
    <property type="evidence" value="ECO:0007669"/>
    <property type="project" value="TreeGrafter"/>
</dbReference>
<proteinExistence type="predicted"/>
<dbReference type="InterPro" id="IPR014729">
    <property type="entry name" value="Rossmann-like_a/b/a_fold"/>
</dbReference>
<sequence length="199" mass="22004">MFKKYWKRILLVLSFIQLILIAATAVSIWSFSGESELLEADAAIVLGTKVIGGEPSPVLEQRIRHAIDLYEAGYVEKIIFTGGITDGADFAESVVSRDFAIRNNIPEEDILIETESLITEENFLFAGEVAKENGLSSFLVVSDPLHMKRALLMAEHAGIDAHSSPTPSTEFKDFTNIAPFFAREVVCYMAYVAMHTIIS</sequence>
<dbReference type="PANTHER" id="PTHR30336">
    <property type="entry name" value="INNER MEMBRANE PROTEIN, PROBABLE PERMEASE"/>
    <property type="match status" value="1"/>
</dbReference>
<dbReference type="PANTHER" id="PTHR30336:SF20">
    <property type="entry name" value="DUF218 DOMAIN-CONTAINING PROTEIN"/>
    <property type="match status" value="1"/>
</dbReference>
<dbReference type="KEGG" id="ppla:BBI15_02555"/>
<feature type="domain" description="DUF218" evidence="1">
    <location>
        <begin position="41"/>
        <end position="173"/>
    </location>
</feature>
<evidence type="ECO:0000259" key="1">
    <source>
        <dbReference type="Pfam" id="PF02698"/>
    </source>
</evidence>
<protein>
    <recommendedName>
        <fullName evidence="1">DUF218 domain-containing protein</fullName>
    </recommendedName>
</protein>
<dbReference type="InterPro" id="IPR051599">
    <property type="entry name" value="Cell_Envelope_Assoc"/>
</dbReference>
<dbReference type="Pfam" id="PF02698">
    <property type="entry name" value="DUF218"/>
    <property type="match status" value="1"/>
</dbReference>
<reference evidence="2" key="1">
    <citation type="submission" date="2016-10" db="EMBL/GenBank/DDBJ databases">
        <authorList>
            <person name="See-Too W.S."/>
        </authorList>
    </citation>
    <scope>NUCLEOTIDE SEQUENCE [LARGE SCALE GENOMIC DNA]</scope>
    <source>
        <strain evidence="2">DSM 23997</strain>
    </source>
</reference>
<dbReference type="Gene3D" id="3.40.50.620">
    <property type="entry name" value="HUPs"/>
    <property type="match status" value="1"/>
</dbReference>
<organism evidence="2 3">
    <name type="scientific">Planococcus plakortidis</name>
    <dbReference type="NCBI Taxonomy" id="1038856"/>
    <lineage>
        <taxon>Bacteria</taxon>
        <taxon>Bacillati</taxon>
        <taxon>Bacillota</taxon>
        <taxon>Bacilli</taxon>
        <taxon>Bacillales</taxon>
        <taxon>Caryophanaceae</taxon>
        <taxon>Planococcus</taxon>
    </lineage>
</organism>
<dbReference type="STRING" id="1038856.BBI15_02555"/>
<dbReference type="OrthoDB" id="9782395at2"/>
<keyword evidence="3" id="KW-1185">Reference proteome</keyword>
<dbReference type="EMBL" id="CP016539">
    <property type="protein sequence ID" value="ANU19165.1"/>
    <property type="molecule type" value="Genomic_DNA"/>
</dbReference>
<accession>A0A1C7E653</accession>
<dbReference type="AlphaFoldDB" id="A0A1C7E653"/>
<name>A0A1C7E653_9BACL</name>
<gene>
    <name evidence="2" type="ORF">BBI15_02555</name>
</gene>
<dbReference type="Proteomes" id="UP000092650">
    <property type="component" value="Chromosome"/>
</dbReference>
<dbReference type="CDD" id="cd06259">
    <property type="entry name" value="YdcF-like"/>
    <property type="match status" value="1"/>
</dbReference>